<evidence type="ECO:0000256" key="5">
    <source>
        <dbReference type="ARBA" id="ARBA00023163"/>
    </source>
</evidence>
<keyword evidence="3" id="KW-0805">Transcription regulation</keyword>
<dbReference type="PANTHER" id="PTHR10665">
    <property type="entry name" value="RECOMBINING BINDING PROTEIN SUPPRESSOR OF HAIRLESS"/>
    <property type="match status" value="1"/>
</dbReference>
<evidence type="ECO:0000256" key="7">
    <source>
        <dbReference type="SAM" id="MobiDB-lite"/>
    </source>
</evidence>
<dbReference type="InterPro" id="IPR015350">
    <property type="entry name" value="Beta-trefoil_DNA-bd_dom"/>
</dbReference>
<dbReference type="RefSeq" id="XP_018263186.1">
    <property type="nucleotide sequence ID" value="XM_018407975.1"/>
</dbReference>
<dbReference type="Gene3D" id="2.60.40.1450">
    <property type="entry name" value="LAG1, DNA binding domain"/>
    <property type="match status" value="1"/>
</dbReference>
<feature type="region of interest" description="Disordered" evidence="7">
    <location>
        <begin position="1019"/>
        <end position="1038"/>
    </location>
</feature>
<dbReference type="SMART" id="SM01267">
    <property type="entry name" value="LAG1_DNAbind"/>
    <property type="match status" value="1"/>
</dbReference>
<keyword evidence="4" id="KW-0238">DNA-binding</keyword>
<dbReference type="InterPro" id="IPR040159">
    <property type="entry name" value="CLS_fam"/>
</dbReference>
<dbReference type="InterPro" id="IPR037095">
    <property type="entry name" value="RBP-J/Cbf11_DNA-bd_sf"/>
</dbReference>
<feature type="domain" description="Beta-trefoil DNA-binding" evidence="9">
    <location>
        <begin position="448"/>
        <end position="705"/>
    </location>
</feature>
<feature type="region of interest" description="Disordered" evidence="7">
    <location>
        <begin position="617"/>
        <end position="696"/>
    </location>
</feature>
<proteinExistence type="inferred from homology"/>
<dbReference type="KEGG" id="kdj:28968378"/>
<evidence type="ECO:0000256" key="6">
    <source>
        <dbReference type="ARBA" id="ARBA00023242"/>
    </source>
</evidence>
<evidence type="ECO:0000256" key="2">
    <source>
        <dbReference type="ARBA" id="ARBA00009704"/>
    </source>
</evidence>
<dbReference type="Proteomes" id="UP000078595">
    <property type="component" value="Chromosome 5"/>
</dbReference>
<evidence type="ECO:0000259" key="8">
    <source>
        <dbReference type="SMART" id="SM01267"/>
    </source>
</evidence>
<accession>A0A1A6A5L1</accession>
<dbReference type="EMBL" id="CP144534">
    <property type="protein sequence ID" value="WWC61761.1"/>
    <property type="molecule type" value="Genomic_DNA"/>
</dbReference>
<dbReference type="AlphaFoldDB" id="A0A1A6A5L1"/>
<dbReference type="GO" id="GO:0001228">
    <property type="term" value="F:DNA-binding transcription activator activity, RNA polymerase II-specific"/>
    <property type="evidence" value="ECO:0007669"/>
    <property type="project" value="InterPro"/>
</dbReference>
<evidence type="ECO:0000256" key="4">
    <source>
        <dbReference type="ARBA" id="ARBA00023125"/>
    </source>
</evidence>
<organism evidence="10">
    <name type="scientific">Kwoniella dejecticola CBS 10117</name>
    <dbReference type="NCBI Taxonomy" id="1296121"/>
    <lineage>
        <taxon>Eukaryota</taxon>
        <taxon>Fungi</taxon>
        <taxon>Dikarya</taxon>
        <taxon>Basidiomycota</taxon>
        <taxon>Agaricomycotina</taxon>
        <taxon>Tremellomycetes</taxon>
        <taxon>Tremellales</taxon>
        <taxon>Cryptococcaceae</taxon>
        <taxon>Kwoniella</taxon>
    </lineage>
</organism>
<dbReference type="InterPro" id="IPR036358">
    <property type="entry name" value="BTD_sf"/>
</dbReference>
<evidence type="ECO:0000313" key="11">
    <source>
        <dbReference type="EMBL" id="WWC61761.1"/>
    </source>
</evidence>
<dbReference type="Pfam" id="PF09271">
    <property type="entry name" value="LAG1-DNAbind"/>
    <property type="match status" value="1"/>
</dbReference>
<keyword evidence="12" id="KW-1185">Reference proteome</keyword>
<comment type="subcellular location">
    <subcellularLocation>
        <location evidence="1">Nucleus</location>
    </subcellularLocation>
</comment>
<reference evidence="11" key="3">
    <citation type="submission" date="2024-02" db="EMBL/GenBank/DDBJ databases">
        <title>Comparative genomics of Cryptococcus and Kwoniella reveals pathogenesis evolution and contrasting modes of karyotype evolution via chromosome fusion or intercentromeric recombination.</title>
        <authorList>
            <person name="Coelho M.A."/>
            <person name="David-Palma M."/>
            <person name="Shea T."/>
            <person name="Bowers K."/>
            <person name="McGinley-Smith S."/>
            <person name="Mohammad A.W."/>
            <person name="Gnirke A."/>
            <person name="Yurkov A.M."/>
            <person name="Nowrousian M."/>
            <person name="Sun S."/>
            <person name="Cuomo C.A."/>
            <person name="Heitman J."/>
        </authorList>
    </citation>
    <scope>NUCLEOTIDE SEQUENCE</scope>
    <source>
        <strain evidence="11">CBS 10117</strain>
    </source>
</reference>
<feature type="domain" description="RBP-J/Cbf11/Cbf12 DNA binding" evidence="8">
    <location>
        <begin position="113"/>
        <end position="447"/>
    </location>
</feature>
<reference evidence="10" key="1">
    <citation type="submission" date="2013-07" db="EMBL/GenBank/DDBJ databases">
        <title>The Genome Sequence of Cryptococcus dejecticola CBS10117.</title>
        <authorList>
            <consortium name="The Broad Institute Genome Sequencing Platform"/>
            <person name="Cuomo C."/>
            <person name="Litvintseva A."/>
            <person name="Chen Y."/>
            <person name="Heitman J."/>
            <person name="Sun S."/>
            <person name="Springer D."/>
            <person name="Dromer F."/>
            <person name="Young S.K."/>
            <person name="Zeng Q."/>
            <person name="Gargeya S."/>
            <person name="Fitzgerald M."/>
            <person name="Abouelleil A."/>
            <person name="Alvarado L."/>
            <person name="Berlin A.M."/>
            <person name="Chapman S.B."/>
            <person name="Dewar J."/>
            <person name="Goldberg J."/>
            <person name="Griggs A."/>
            <person name="Gujja S."/>
            <person name="Hansen M."/>
            <person name="Howarth C."/>
            <person name="Imamovic A."/>
            <person name="Larimer J."/>
            <person name="McCowan C."/>
            <person name="Murphy C."/>
            <person name="Pearson M."/>
            <person name="Priest M."/>
            <person name="Roberts A."/>
            <person name="Saif S."/>
            <person name="Shea T."/>
            <person name="Sykes S."/>
            <person name="Wortman J."/>
            <person name="Nusbaum C."/>
            <person name="Birren B."/>
        </authorList>
    </citation>
    <scope>NUCLEOTIDE SEQUENCE [LARGE SCALE GENOMIC DNA]</scope>
    <source>
        <strain evidence="10">CBS 10117</strain>
    </source>
</reference>
<dbReference type="SUPFAM" id="SSF110217">
    <property type="entry name" value="DNA-binding protein LAG-1 (CSL)"/>
    <property type="match status" value="1"/>
</dbReference>
<feature type="region of interest" description="Disordered" evidence="7">
    <location>
        <begin position="1050"/>
        <end position="1104"/>
    </location>
</feature>
<dbReference type="Gene3D" id="2.80.10.50">
    <property type="match status" value="1"/>
</dbReference>
<dbReference type="GO" id="GO:0005634">
    <property type="term" value="C:nucleus"/>
    <property type="evidence" value="ECO:0007669"/>
    <property type="project" value="UniProtKB-SubCell"/>
</dbReference>
<feature type="region of interest" description="Disordered" evidence="7">
    <location>
        <begin position="31"/>
        <end position="56"/>
    </location>
</feature>
<evidence type="ECO:0000313" key="10">
    <source>
        <dbReference type="EMBL" id="OBR85344.1"/>
    </source>
</evidence>
<evidence type="ECO:0000256" key="1">
    <source>
        <dbReference type="ARBA" id="ARBA00004123"/>
    </source>
</evidence>
<protein>
    <submittedName>
        <fullName evidence="10">Uncharacterized protein</fullName>
    </submittedName>
</protein>
<feature type="region of interest" description="Disordered" evidence="7">
    <location>
        <begin position="929"/>
        <end position="948"/>
    </location>
</feature>
<gene>
    <name evidence="10" type="ORF">I303_04679</name>
    <name evidence="11" type="ORF">I303_104346</name>
</gene>
<dbReference type="GeneID" id="28968378"/>
<feature type="region of interest" description="Disordered" evidence="7">
    <location>
        <begin position="968"/>
        <end position="999"/>
    </location>
</feature>
<evidence type="ECO:0000259" key="9">
    <source>
        <dbReference type="SMART" id="SM01268"/>
    </source>
</evidence>
<feature type="compositionally biased region" description="Basic and acidic residues" evidence="7">
    <location>
        <begin position="1050"/>
        <end position="1061"/>
    </location>
</feature>
<dbReference type="GO" id="GO:0000978">
    <property type="term" value="F:RNA polymerase II cis-regulatory region sequence-specific DNA binding"/>
    <property type="evidence" value="ECO:0007669"/>
    <property type="project" value="InterPro"/>
</dbReference>
<dbReference type="SMART" id="SM01268">
    <property type="entry name" value="BTD"/>
    <property type="match status" value="1"/>
</dbReference>
<dbReference type="VEuPathDB" id="FungiDB:I303_04679"/>
<name>A0A1A6A5L1_9TREE</name>
<comment type="similarity">
    <text evidence="2">Belongs to the Su(H) family.</text>
</comment>
<reference evidence="11" key="2">
    <citation type="submission" date="2013-07" db="EMBL/GenBank/DDBJ databases">
        <authorList>
            <consortium name="The Broad Institute Genome Sequencing Platform"/>
            <person name="Cuomo C."/>
            <person name="Litvintseva A."/>
            <person name="Chen Y."/>
            <person name="Heitman J."/>
            <person name="Sun S."/>
            <person name="Springer D."/>
            <person name="Dromer F."/>
            <person name="Young S.K."/>
            <person name="Zeng Q."/>
            <person name="Gargeya S."/>
            <person name="Fitzgerald M."/>
            <person name="Abouelleil A."/>
            <person name="Alvarado L."/>
            <person name="Berlin A.M."/>
            <person name="Chapman S.B."/>
            <person name="Dewar J."/>
            <person name="Goldberg J."/>
            <person name="Griggs A."/>
            <person name="Gujja S."/>
            <person name="Hansen M."/>
            <person name="Howarth C."/>
            <person name="Imamovic A."/>
            <person name="Larimer J."/>
            <person name="McCowan C."/>
            <person name="Murphy C."/>
            <person name="Pearson M."/>
            <person name="Priest M."/>
            <person name="Roberts A."/>
            <person name="Saif S."/>
            <person name="Shea T."/>
            <person name="Sykes S."/>
            <person name="Wortman J."/>
            <person name="Nusbaum C."/>
            <person name="Birren B."/>
        </authorList>
    </citation>
    <scope>NUCLEOTIDE SEQUENCE</scope>
    <source>
        <strain evidence="11">CBS 10117</strain>
    </source>
</reference>
<evidence type="ECO:0000256" key="3">
    <source>
        <dbReference type="ARBA" id="ARBA00023015"/>
    </source>
</evidence>
<dbReference type="InterPro" id="IPR008967">
    <property type="entry name" value="p53-like_TF_DNA-bd_sf"/>
</dbReference>
<sequence length="1163" mass="125959">MQDQGDIASSTPLDLLINAIAGSADYIHQSTGPIQDASQSHVQATTTSAGDEISQSVEPYDLIREGPSYDHKQPRTVRQEEVASRLSEHIVQSYNSRSAPDKVQSSDLLSATTIEIWHPTTGQKSYGKERRIISPPPKLCISGSLLPSIKSIALATTCQSSTTSHVTNTSTCQTYSIASSSLENDLDSVREAEATHGFRGKKDGKASLKKQLMEQARNAGFGATLPKSRLNAEEKERELLLEDGLNFSGLWIGEDVQKQKEFNLELRVFTQDLQATPFMNASQPKDPSPIPQVHHNEVPISQETLNDDNVPQGVEPIAPFEGIQETPSFADVLDSSSMDVLQPLAQAVQEADANTSRTLAGHLSSLPDNAIRMPNGQVGDESASTAIGIADTDTAILSHPNQAVKTHIDPLLDNSSGRRDPYLTFVSKPLRVVSKPSQKTAKARSLTSCFAVDSSFALWTRVNAQTVRTKYMTLDHDLEQEDIAPGKLTSRTGKWTPFRFDVIKRAVPAPIPKKLKSNSGQLQTAATAVDVPVDDAKILTYGSTVRLVDLQSGMESDAVRIVKVEGGQHKLGEDEGHPISELQRIGLVRLNEDGTDFTDDEGARSFLSAPSARVGGVEQTFLTEKTDQLGRGGRAKPTSVSRKRPIPTKDSEVATDADVNRQQTLHSVEEVDSGQTEADPIEAESDAPPKKKQKTKRNALAAAVLAEDGDGGLHTVLSWIKAERETQTLPSEAKDREGRQVIVERVDDWMSWIIGGVTCSSQTIISDAPSLIQNDSHSIDPIPQILVPPIFNPQSYSLDVTLAQFYFASSVVIQEDEPLEIYLGPIGPLHYSLWRSTAPKSTPTPAIPFHPQSDLLTTSSGHAHGHGLQQVMSAYPTDKRHTIVRIYIPSAGEVLAVMKDLSAKITPSKAYSPTPDNSISANGSLIKISVPEADSGPDPLPDKATNLSPSHEEIPMIYQGEEGYFDGQAAIPPETPLNPKADKVQDDQSLGDAPGMHTTAGFETLHSLEITGVQSISNSVELPEGGGQESITNHPAYQTHDDRLKERQIHKGPPKHAESKQSQETPTTMTTTKENDGSKAGPQFPKEPIKLYKPATGNSDQSAQSTLPSLPFMLVRQSDGVAFGVGRSVVAQRLEMKMGHSTSVEIQDDNGGQAHWGLRIVED</sequence>
<keyword evidence="5" id="KW-0804">Transcription</keyword>
<dbReference type="EMBL" id="KI894031">
    <property type="protein sequence ID" value="OBR85344.1"/>
    <property type="molecule type" value="Genomic_DNA"/>
</dbReference>
<dbReference type="STRING" id="1296121.A0A1A6A5L1"/>
<dbReference type="InterPro" id="IPR015351">
    <property type="entry name" value="RBP-J/Cbf11/Cbf12_DNA-bd"/>
</dbReference>
<keyword evidence="6" id="KW-0539">Nucleus</keyword>
<dbReference type="SUPFAM" id="SSF49417">
    <property type="entry name" value="p53-like transcription factors"/>
    <property type="match status" value="1"/>
</dbReference>
<dbReference type="OrthoDB" id="5600360at2759"/>
<evidence type="ECO:0000313" key="12">
    <source>
        <dbReference type="Proteomes" id="UP000078595"/>
    </source>
</evidence>